<organism evidence="1 2">
    <name type="scientific">Tatumella ptyseos ATCC 33301</name>
    <dbReference type="NCBI Taxonomy" id="1005995"/>
    <lineage>
        <taxon>Bacteria</taxon>
        <taxon>Pseudomonadati</taxon>
        <taxon>Pseudomonadota</taxon>
        <taxon>Gammaproteobacteria</taxon>
        <taxon>Enterobacterales</taxon>
        <taxon>Erwiniaceae</taxon>
        <taxon>Tatumella</taxon>
    </lineage>
</organism>
<accession>A0A085JKN2</accession>
<proteinExistence type="predicted"/>
<comment type="caution">
    <text evidence="1">The sequence shown here is derived from an EMBL/GenBank/DDBJ whole genome shotgun (WGS) entry which is preliminary data.</text>
</comment>
<dbReference type="AlphaFoldDB" id="A0A085JKN2"/>
<sequence length="42" mass="4643">MRIPGGQAAECVRVTAESLNDTADIHPRLPVYHPAFLPRITE</sequence>
<protein>
    <submittedName>
        <fullName evidence="1">Uncharacterized protein</fullName>
    </submittedName>
</protein>
<name>A0A085JKN2_9GAMM</name>
<reference evidence="1 2" key="1">
    <citation type="submission" date="2014-05" db="EMBL/GenBank/DDBJ databases">
        <title>ATOL: Assembling a taxonomically balanced genome-scale reconstruction of the evolutionary history of the Enterobacteriaceae.</title>
        <authorList>
            <person name="Plunkett G.III."/>
            <person name="Neeno-Eckwall E.C."/>
            <person name="Glasner J.D."/>
            <person name="Perna N.T."/>
        </authorList>
    </citation>
    <scope>NUCLEOTIDE SEQUENCE [LARGE SCALE GENOMIC DNA]</scope>
    <source>
        <strain evidence="1 2">ATCC 33301</strain>
    </source>
</reference>
<evidence type="ECO:0000313" key="2">
    <source>
        <dbReference type="Proteomes" id="UP000028602"/>
    </source>
</evidence>
<keyword evidence="2" id="KW-1185">Reference proteome</keyword>
<gene>
    <name evidence="1" type="ORF">GTPT_0967</name>
</gene>
<dbReference type="Proteomes" id="UP000028602">
    <property type="component" value="Unassembled WGS sequence"/>
</dbReference>
<dbReference type="EMBL" id="JMPR01000018">
    <property type="protein sequence ID" value="KFD21028.1"/>
    <property type="molecule type" value="Genomic_DNA"/>
</dbReference>
<evidence type="ECO:0000313" key="1">
    <source>
        <dbReference type="EMBL" id="KFD21028.1"/>
    </source>
</evidence>